<dbReference type="SUPFAM" id="SSF55060">
    <property type="entry name" value="GHMP Kinase, C-terminal domain"/>
    <property type="match status" value="1"/>
</dbReference>
<evidence type="ECO:0000256" key="6">
    <source>
        <dbReference type="ARBA" id="ARBA00022840"/>
    </source>
</evidence>
<proteinExistence type="inferred from homology"/>
<comment type="caution">
    <text evidence="10">The sequence shown here is derived from an EMBL/GenBank/DDBJ whole genome shotgun (WGS) entry which is preliminary data.</text>
</comment>
<evidence type="ECO:0000313" key="11">
    <source>
        <dbReference type="Proteomes" id="UP001255856"/>
    </source>
</evidence>
<dbReference type="PANTHER" id="PTHR43527:SF2">
    <property type="entry name" value="4-DIPHOSPHOCYTIDYL-2-C-METHYL-D-ERYTHRITOL KINASE, CHLOROPLASTIC"/>
    <property type="match status" value="1"/>
</dbReference>
<evidence type="ECO:0000313" key="10">
    <source>
        <dbReference type="EMBL" id="KAK2075801.1"/>
    </source>
</evidence>
<reference evidence="10" key="1">
    <citation type="submission" date="2021-01" db="EMBL/GenBank/DDBJ databases">
        <authorList>
            <person name="Eckstrom K.M.E."/>
        </authorList>
    </citation>
    <scope>NUCLEOTIDE SEQUENCE</scope>
    <source>
        <strain evidence="10">UVCC 0001</strain>
    </source>
</reference>
<protein>
    <recommendedName>
        <fullName evidence="2">4-(cytidine 5'-diphospho)-2-C-methyl-D-erythritol kinase</fullName>
        <ecNumber evidence="2">2.7.1.148</ecNumber>
    </recommendedName>
    <alternativeName>
        <fullName evidence="7">4-(cytidine-5'-diphospho)-2-C-methyl-D-erythritol kinase</fullName>
    </alternativeName>
</protein>
<dbReference type="InterPro" id="IPR006204">
    <property type="entry name" value="GHMP_kinase_N_dom"/>
</dbReference>
<keyword evidence="4" id="KW-0547">Nucleotide-binding</keyword>
<dbReference type="InterPro" id="IPR036554">
    <property type="entry name" value="GHMP_kinase_C_sf"/>
</dbReference>
<dbReference type="Pfam" id="PF08544">
    <property type="entry name" value="GHMP_kinases_C"/>
    <property type="match status" value="1"/>
</dbReference>
<dbReference type="InterPro" id="IPR013750">
    <property type="entry name" value="GHMP_kinase_C_dom"/>
</dbReference>
<organism evidence="10 11">
    <name type="scientific">Prototheca wickerhamii</name>
    <dbReference type="NCBI Taxonomy" id="3111"/>
    <lineage>
        <taxon>Eukaryota</taxon>
        <taxon>Viridiplantae</taxon>
        <taxon>Chlorophyta</taxon>
        <taxon>core chlorophytes</taxon>
        <taxon>Trebouxiophyceae</taxon>
        <taxon>Chlorellales</taxon>
        <taxon>Chlorellaceae</taxon>
        <taxon>Prototheca</taxon>
    </lineage>
</organism>
<feature type="domain" description="GHMP kinase N-terminal" evidence="8">
    <location>
        <begin position="62"/>
        <end position="133"/>
    </location>
</feature>
<dbReference type="PANTHER" id="PTHR43527">
    <property type="entry name" value="4-DIPHOSPHOCYTIDYL-2-C-METHYL-D-ERYTHRITOL KINASE, CHLOROPLASTIC"/>
    <property type="match status" value="1"/>
</dbReference>
<keyword evidence="11" id="KW-1185">Reference proteome</keyword>
<evidence type="ECO:0000259" key="9">
    <source>
        <dbReference type="Pfam" id="PF08544"/>
    </source>
</evidence>
<keyword evidence="3" id="KW-0808">Transferase</keyword>
<dbReference type="GO" id="GO:0050515">
    <property type="term" value="F:4-(cytidine 5'-diphospho)-2-C-methyl-D-erythritol kinase activity"/>
    <property type="evidence" value="ECO:0007669"/>
    <property type="project" value="UniProtKB-EC"/>
</dbReference>
<dbReference type="Pfam" id="PF00288">
    <property type="entry name" value="GHMP_kinases_N"/>
    <property type="match status" value="1"/>
</dbReference>
<dbReference type="GO" id="GO:0016114">
    <property type="term" value="P:terpenoid biosynthetic process"/>
    <property type="evidence" value="ECO:0007669"/>
    <property type="project" value="InterPro"/>
</dbReference>
<dbReference type="InterPro" id="IPR004424">
    <property type="entry name" value="IspE"/>
</dbReference>
<evidence type="ECO:0000256" key="4">
    <source>
        <dbReference type="ARBA" id="ARBA00022741"/>
    </source>
</evidence>
<dbReference type="InterPro" id="IPR020568">
    <property type="entry name" value="Ribosomal_Su5_D2-typ_SF"/>
</dbReference>
<dbReference type="EC" id="2.7.1.148" evidence="2"/>
<gene>
    <name evidence="10" type="ORF">QBZ16_001542</name>
</gene>
<keyword evidence="6" id="KW-0067">ATP-binding</keyword>
<dbReference type="Proteomes" id="UP001255856">
    <property type="component" value="Unassembled WGS sequence"/>
</dbReference>
<evidence type="ECO:0000256" key="5">
    <source>
        <dbReference type="ARBA" id="ARBA00022777"/>
    </source>
</evidence>
<dbReference type="EMBL" id="JASFZW010000013">
    <property type="protein sequence ID" value="KAK2075801.1"/>
    <property type="molecule type" value="Genomic_DNA"/>
</dbReference>
<dbReference type="SUPFAM" id="SSF54211">
    <property type="entry name" value="Ribosomal protein S5 domain 2-like"/>
    <property type="match status" value="1"/>
</dbReference>
<dbReference type="InterPro" id="IPR014721">
    <property type="entry name" value="Ribsml_uS5_D2-typ_fold_subgr"/>
</dbReference>
<dbReference type="Gene3D" id="3.30.230.10">
    <property type="match status" value="1"/>
</dbReference>
<dbReference type="PIRSF" id="PIRSF010376">
    <property type="entry name" value="IspE"/>
    <property type="match status" value="1"/>
</dbReference>
<dbReference type="HAMAP" id="MF_00061">
    <property type="entry name" value="IspE"/>
    <property type="match status" value="1"/>
</dbReference>
<comment type="similarity">
    <text evidence="1">Belongs to the GHMP kinase family. IspE subfamily.</text>
</comment>
<evidence type="ECO:0000256" key="2">
    <source>
        <dbReference type="ARBA" id="ARBA00012052"/>
    </source>
</evidence>
<evidence type="ECO:0000256" key="7">
    <source>
        <dbReference type="ARBA" id="ARBA00032554"/>
    </source>
</evidence>
<evidence type="ECO:0000256" key="1">
    <source>
        <dbReference type="ARBA" id="ARBA00009684"/>
    </source>
</evidence>
<accession>A0AAD9ID71</accession>
<dbReference type="GO" id="GO:0005524">
    <property type="term" value="F:ATP binding"/>
    <property type="evidence" value="ECO:0007669"/>
    <property type="project" value="UniProtKB-KW"/>
</dbReference>
<dbReference type="AlphaFoldDB" id="A0AAD9ID71"/>
<evidence type="ECO:0000256" key="3">
    <source>
        <dbReference type="ARBA" id="ARBA00022679"/>
    </source>
</evidence>
<sequence>MGWVINLFLRVERRREDGFHDLASLFQVVSWGDDMAFQPLGSSAGRDELVCNVADIPTDSRNLAIKALDLFRRKTGSQERFRVWLDKRVPHGAGLGGGSGNAATALWAANELSGRPAGREDLAAWAGEIGSDISVFFGSGASYCLGLSTPAVFKALRLASRSAVDPRQLLAELQKRRTVTQDICVNDLEQPAFELLEELTEIRARMVESGAFSAVFMTGSGSTMVGVGSDALPETLAHWRRDLFVAPARPLLRDPWGWYARPHDSLLRALLPRVEKPTGLGLF</sequence>
<evidence type="ECO:0000259" key="8">
    <source>
        <dbReference type="Pfam" id="PF00288"/>
    </source>
</evidence>
<keyword evidence="5" id="KW-0418">Kinase</keyword>
<name>A0AAD9ID71_PROWI</name>
<feature type="domain" description="GHMP kinase C-terminal" evidence="9">
    <location>
        <begin position="184"/>
        <end position="231"/>
    </location>
</feature>
<dbReference type="Gene3D" id="3.30.70.890">
    <property type="entry name" value="GHMP kinase, C-terminal domain"/>
    <property type="match status" value="1"/>
</dbReference>